<reference evidence="2" key="2">
    <citation type="journal article" date="2023" name="Science">
        <title>Genomic signatures of disease resistance in endangered staghorn corals.</title>
        <authorList>
            <person name="Vollmer S.V."/>
            <person name="Selwyn J.D."/>
            <person name="Despard B.A."/>
            <person name="Roesel C.L."/>
        </authorList>
    </citation>
    <scope>NUCLEOTIDE SEQUENCE</scope>
    <source>
        <strain evidence="2">K2</strain>
    </source>
</reference>
<gene>
    <name evidence="2" type="ORF">P5673_024440</name>
</gene>
<dbReference type="EMBL" id="JARQWQ010000072">
    <property type="protein sequence ID" value="KAK2554094.1"/>
    <property type="molecule type" value="Genomic_DNA"/>
</dbReference>
<evidence type="ECO:0000313" key="3">
    <source>
        <dbReference type="Proteomes" id="UP001249851"/>
    </source>
</evidence>
<feature type="coiled-coil region" evidence="1">
    <location>
        <begin position="1"/>
        <end position="28"/>
    </location>
</feature>
<evidence type="ECO:0000256" key="1">
    <source>
        <dbReference type="SAM" id="Coils"/>
    </source>
</evidence>
<reference evidence="2" key="1">
    <citation type="journal article" date="2023" name="G3 (Bethesda)">
        <title>Whole genome assembly and annotation of the endangered Caribbean coral Acropora cervicornis.</title>
        <authorList>
            <person name="Selwyn J.D."/>
            <person name="Vollmer S.V."/>
        </authorList>
    </citation>
    <scope>NUCLEOTIDE SEQUENCE</scope>
    <source>
        <strain evidence="2">K2</strain>
    </source>
</reference>
<dbReference type="AlphaFoldDB" id="A0AAD9Q3Y0"/>
<sequence length="111" mass="13254">METLCEQRRQLQEENTLVLEEKRERQKEHTAALQHLPILQQSVLIKYSMDHPWEKLQEKDCEYLVEISPLPRPSVKMKRAIYNGGDFSYYKESEKAPRDFFLYPLLLALSK</sequence>
<dbReference type="Proteomes" id="UP001249851">
    <property type="component" value="Unassembled WGS sequence"/>
</dbReference>
<accession>A0AAD9Q3Y0</accession>
<keyword evidence="3" id="KW-1185">Reference proteome</keyword>
<protein>
    <submittedName>
        <fullName evidence="2">Uncharacterized protein</fullName>
    </submittedName>
</protein>
<proteinExistence type="predicted"/>
<keyword evidence="1" id="KW-0175">Coiled coil</keyword>
<name>A0AAD9Q3Y0_ACRCE</name>
<evidence type="ECO:0000313" key="2">
    <source>
        <dbReference type="EMBL" id="KAK2554094.1"/>
    </source>
</evidence>
<organism evidence="2 3">
    <name type="scientific">Acropora cervicornis</name>
    <name type="common">Staghorn coral</name>
    <dbReference type="NCBI Taxonomy" id="6130"/>
    <lineage>
        <taxon>Eukaryota</taxon>
        <taxon>Metazoa</taxon>
        <taxon>Cnidaria</taxon>
        <taxon>Anthozoa</taxon>
        <taxon>Hexacorallia</taxon>
        <taxon>Scleractinia</taxon>
        <taxon>Astrocoeniina</taxon>
        <taxon>Acroporidae</taxon>
        <taxon>Acropora</taxon>
    </lineage>
</organism>
<comment type="caution">
    <text evidence="2">The sequence shown here is derived from an EMBL/GenBank/DDBJ whole genome shotgun (WGS) entry which is preliminary data.</text>
</comment>